<gene>
    <name evidence="1" type="ORF">LZ480_15670</name>
</gene>
<dbReference type="EMBL" id="JAKZFC010000007">
    <property type="protein sequence ID" value="MCH7323314.1"/>
    <property type="molecule type" value="Genomic_DNA"/>
</dbReference>
<reference evidence="1 2" key="1">
    <citation type="submission" date="2022-03" db="EMBL/GenBank/DDBJ databases">
        <authorList>
            <person name="Jo J.-H."/>
            <person name="Im W.-T."/>
        </authorList>
    </citation>
    <scope>NUCLEOTIDE SEQUENCE [LARGE SCALE GENOMIC DNA]</scope>
    <source>
        <strain evidence="1 2">MA9</strain>
    </source>
</reference>
<dbReference type="RefSeq" id="WP_241370486.1">
    <property type="nucleotide sequence ID" value="NZ_JAKZFC010000007.1"/>
</dbReference>
<comment type="caution">
    <text evidence="1">The sequence shown here is derived from an EMBL/GenBank/DDBJ whole genome shotgun (WGS) entry which is preliminary data.</text>
</comment>
<evidence type="ECO:0000313" key="2">
    <source>
        <dbReference type="Proteomes" id="UP001316087"/>
    </source>
</evidence>
<sequence length="119" mass="13211">MKKNMPLILVVSLLCGGLLYWALTAQQYTVSKGKLIDLLEQGETVIDLTKVTNFEWTQVDAFGPYTTTEMMEEALGISIGFGGGEVLESNFKIVFANDEKKLSSITLSREYGDYSVKDN</sequence>
<organism evidence="1 2">
    <name type="scientific">Solibacillus palustris</name>
    <dbReference type="NCBI Taxonomy" id="2908203"/>
    <lineage>
        <taxon>Bacteria</taxon>
        <taxon>Bacillati</taxon>
        <taxon>Bacillota</taxon>
        <taxon>Bacilli</taxon>
        <taxon>Bacillales</taxon>
        <taxon>Caryophanaceae</taxon>
        <taxon>Solibacillus</taxon>
    </lineage>
</organism>
<name>A0ABS9UG36_9BACL</name>
<evidence type="ECO:0000313" key="1">
    <source>
        <dbReference type="EMBL" id="MCH7323314.1"/>
    </source>
</evidence>
<keyword evidence="2" id="KW-1185">Reference proteome</keyword>
<accession>A0ABS9UG36</accession>
<protein>
    <submittedName>
        <fullName evidence="1">Uncharacterized protein</fullName>
    </submittedName>
</protein>
<dbReference type="Proteomes" id="UP001316087">
    <property type="component" value="Unassembled WGS sequence"/>
</dbReference>
<proteinExistence type="predicted"/>